<name>A0A7J6S1Z4_PEROL</name>
<dbReference type="GO" id="GO:0003677">
    <property type="term" value="F:DNA binding"/>
    <property type="evidence" value="ECO:0007669"/>
    <property type="project" value="InterPro"/>
</dbReference>
<dbReference type="PANTHER" id="PTHR34605:SF4">
    <property type="entry name" value="DNA ADENINE METHYLTRANSFERASE"/>
    <property type="match status" value="1"/>
</dbReference>
<evidence type="ECO:0000313" key="5">
    <source>
        <dbReference type="Proteomes" id="UP000553632"/>
    </source>
</evidence>
<comment type="caution">
    <text evidence="4">The sequence shown here is derived from an EMBL/GenBank/DDBJ whole genome shotgun (WGS) entry which is preliminary data.</text>
</comment>
<dbReference type="PANTHER" id="PTHR34605">
    <property type="entry name" value="PHAGE_INTEGRASE DOMAIN-CONTAINING PROTEIN"/>
    <property type="match status" value="1"/>
</dbReference>
<dbReference type="AlphaFoldDB" id="A0A7J6S1Z4"/>
<protein>
    <recommendedName>
        <fullName evidence="3">Tyr recombinase domain-containing protein</fullName>
    </recommendedName>
</protein>
<evidence type="ECO:0000256" key="2">
    <source>
        <dbReference type="SAM" id="MobiDB-lite"/>
    </source>
</evidence>
<dbReference type="InterPro" id="IPR011010">
    <property type="entry name" value="DNA_brk_join_enz"/>
</dbReference>
<keyword evidence="5" id="KW-1185">Reference proteome</keyword>
<evidence type="ECO:0000313" key="4">
    <source>
        <dbReference type="EMBL" id="KAF4726522.1"/>
    </source>
</evidence>
<evidence type="ECO:0000256" key="1">
    <source>
        <dbReference type="ARBA" id="ARBA00023172"/>
    </source>
</evidence>
<dbReference type="InterPro" id="IPR052925">
    <property type="entry name" value="Phage_Integrase-like_Recomb"/>
</dbReference>
<dbReference type="GO" id="GO:0006310">
    <property type="term" value="P:DNA recombination"/>
    <property type="evidence" value="ECO:0007669"/>
    <property type="project" value="UniProtKB-KW"/>
</dbReference>
<gene>
    <name evidence="4" type="ORF">FOZ63_028933</name>
</gene>
<dbReference type="Proteomes" id="UP000553632">
    <property type="component" value="Unassembled WGS sequence"/>
</dbReference>
<organism evidence="4 5">
    <name type="scientific">Perkinsus olseni</name>
    <name type="common">Perkinsus atlanticus</name>
    <dbReference type="NCBI Taxonomy" id="32597"/>
    <lineage>
        <taxon>Eukaryota</taxon>
        <taxon>Sar</taxon>
        <taxon>Alveolata</taxon>
        <taxon>Perkinsozoa</taxon>
        <taxon>Perkinsea</taxon>
        <taxon>Perkinsida</taxon>
        <taxon>Perkinsidae</taxon>
        <taxon>Perkinsus</taxon>
    </lineage>
</organism>
<dbReference type="Gene3D" id="1.10.443.10">
    <property type="entry name" value="Intergrase catalytic core"/>
    <property type="match status" value="1"/>
</dbReference>
<evidence type="ECO:0000259" key="3">
    <source>
        <dbReference type="PROSITE" id="PS51898"/>
    </source>
</evidence>
<feature type="region of interest" description="Disordered" evidence="2">
    <location>
        <begin position="527"/>
        <end position="548"/>
    </location>
</feature>
<dbReference type="InterPro" id="IPR013762">
    <property type="entry name" value="Integrase-like_cat_sf"/>
</dbReference>
<feature type="domain" description="Tyr recombinase" evidence="3">
    <location>
        <begin position="305"/>
        <end position="506"/>
    </location>
</feature>
<proteinExistence type="predicted"/>
<dbReference type="EMBL" id="JABANO010021607">
    <property type="protein sequence ID" value="KAF4726522.1"/>
    <property type="molecule type" value="Genomic_DNA"/>
</dbReference>
<keyword evidence="1" id="KW-0233">DNA recombination</keyword>
<reference evidence="4 5" key="1">
    <citation type="submission" date="2020-04" db="EMBL/GenBank/DDBJ databases">
        <title>Perkinsus olseni comparative genomics.</title>
        <authorList>
            <person name="Bogema D.R."/>
        </authorList>
    </citation>
    <scope>NUCLEOTIDE SEQUENCE [LARGE SCALE GENOMIC DNA]</scope>
    <source>
        <strain evidence="4 5">ATCC PRA-207</strain>
    </source>
</reference>
<dbReference type="GO" id="GO:0015074">
    <property type="term" value="P:DNA integration"/>
    <property type="evidence" value="ECO:0007669"/>
    <property type="project" value="InterPro"/>
</dbReference>
<dbReference type="InterPro" id="IPR002104">
    <property type="entry name" value="Integrase_catalytic"/>
</dbReference>
<accession>A0A7J6S1Z4</accession>
<dbReference type="SUPFAM" id="SSF56349">
    <property type="entry name" value="DNA breaking-rejoining enzymes"/>
    <property type="match status" value="1"/>
</dbReference>
<dbReference type="PROSITE" id="PS51898">
    <property type="entry name" value="TYR_RECOMBINASE"/>
    <property type="match status" value="1"/>
</dbReference>
<sequence length="548" mass="59995">MQITPRLKAAMAPFYALQAAARKHALRYVTLGSSICQSCRLFLNVLASPRLTGTTASQLLGWAATIEDRCSVVVTDASLQGIGGVVFDLDAPSTDVSVENVEWFCKEYSQSTELSQFTTRSPPTSADICSLELIAAGVATTRALTRKPDLVIVLSDNTPTVHALRRNSASAQSMKSILRSFNALWPVGGFVVTAYHIRGDNNSLADFLSRSDRSTILHTVQHLGAEFDAAPILRTFQRALMTSVERLGGQVAGVPKDYSAFLVSKQSKTILYNITYSDDPGVADEELVRLTLQSAKRILRNRKQKRTVTLTLEQVKQVMLLNPPSGRTVSVVAFLTGIFCLLRLKEVVSLSPTDITQSACGAYLKVHIRSSKTDQSGSGQTVILGCSHGKPYCEPCEDGICAMHRIAEVLDKGPNEASKPTLFGLSYSQLSKDINALVENVFKDTDPEIEVGRKTSHSMRRTGVCLLADAKVPLHEIAEYGRWKDTSTVENVYLRDQSQRAKRERHFSERMIGCVESSTILVPKAIRSERSPSSSSSAVDVDFAWGKK</sequence>